<name>A0A1Z5JU24_FISSO</name>
<dbReference type="PANTHER" id="PTHR23305:SF18">
    <property type="entry name" value="OBG-TYPE G DOMAIN-CONTAINING PROTEIN"/>
    <property type="match status" value="1"/>
</dbReference>
<comment type="caution">
    <text evidence="1">The sequence shown here is derived from an EMBL/GenBank/DDBJ whole genome shotgun (WGS) entry which is preliminary data.</text>
</comment>
<evidence type="ECO:0000313" key="1">
    <source>
        <dbReference type="EMBL" id="GAX17429.1"/>
    </source>
</evidence>
<dbReference type="Gene3D" id="3.10.20.30">
    <property type="match status" value="1"/>
</dbReference>
<dbReference type="AlphaFoldDB" id="A0A1Z5JU24"/>
<dbReference type="GO" id="GO:0016887">
    <property type="term" value="F:ATP hydrolysis activity"/>
    <property type="evidence" value="ECO:0007669"/>
    <property type="project" value="TreeGrafter"/>
</dbReference>
<dbReference type="GO" id="GO:0005525">
    <property type="term" value="F:GTP binding"/>
    <property type="evidence" value="ECO:0007669"/>
    <property type="project" value="InterPro"/>
</dbReference>
<dbReference type="InterPro" id="IPR006073">
    <property type="entry name" value="GTP-bd"/>
</dbReference>
<keyword evidence="2" id="KW-1185">Reference proteome</keyword>
<dbReference type="Proteomes" id="UP000198406">
    <property type="component" value="Unassembled WGS sequence"/>
</dbReference>
<evidence type="ECO:0000313" key="2">
    <source>
        <dbReference type="Proteomes" id="UP000198406"/>
    </source>
</evidence>
<dbReference type="SUPFAM" id="SSF52540">
    <property type="entry name" value="P-loop containing nucleoside triphosphate hydrolases"/>
    <property type="match status" value="1"/>
</dbReference>
<proteinExistence type="predicted"/>
<dbReference type="InterPro" id="IPR012675">
    <property type="entry name" value="Beta-grasp_dom_sf"/>
</dbReference>
<dbReference type="Gene3D" id="3.40.50.300">
    <property type="entry name" value="P-loop containing nucleotide triphosphate hydrolases"/>
    <property type="match status" value="1"/>
</dbReference>
<protein>
    <recommendedName>
        <fullName evidence="3">OBG-type G domain-containing protein</fullName>
    </recommendedName>
</protein>
<dbReference type="PRINTS" id="PR00326">
    <property type="entry name" value="GTP1OBG"/>
</dbReference>
<reference evidence="1 2" key="1">
    <citation type="journal article" date="2015" name="Plant Cell">
        <title>Oil accumulation by the oleaginous diatom Fistulifera solaris as revealed by the genome and transcriptome.</title>
        <authorList>
            <person name="Tanaka T."/>
            <person name="Maeda Y."/>
            <person name="Veluchamy A."/>
            <person name="Tanaka M."/>
            <person name="Abida H."/>
            <person name="Marechal E."/>
            <person name="Bowler C."/>
            <person name="Muto M."/>
            <person name="Sunaga Y."/>
            <person name="Tanaka M."/>
            <person name="Yoshino T."/>
            <person name="Taniguchi T."/>
            <person name="Fukuda Y."/>
            <person name="Nemoto M."/>
            <person name="Matsumoto M."/>
            <person name="Wong P.S."/>
            <person name="Aburatani S."/>
            <person name="Fujibuchi W."/>
        </authorList>
    </citation>
    <scope>NUCLEOTIDE SEQUENCE [LARGE SCALE GENOMIC DNA]</scope>
    <source>
        <strain evidence="1 2">JPCC DA0580</strain>
    </source>
</reference>
<gene>
    <name evidence="1" type="ORF">FisN_5Hh077</name>
</gene>
<evidence type="ECO:0008006" key="3">
    <source>
        <dbReference type="Google" id="ProtNLM"/>
    </source>
</evidence>
<dbReference type="OrthoDB" id="424823at2759"/>
<dbReference type="InterPro" id="IPR027417">
    <property type="entry name" value="P-loop_NTPase"/>
</dbReference>
<sequence length="294" mass="32821">MLAEMDPHQPRKQVFATMEWVDVAGLCRGAYRGEGLGNRFLATIRDCHAMCHVVRVCLDKNTVHVDGRVDPKADIQAIHLELLMADLEHVERRLARTTCQGKELHALEQVLVFLQRGLPARKADLDPESLLSIKSMGLLTLKPVLYCFNVDEVDFTLARTDALEQIDKIFRALKEEDDGFHLNNFALVSAKLESDLAQKSLHEQRAFLNKLGIDWGETVDLRSGADGFSSSVLPRMVKELLDLSVVYTGPGVPPEKSLTTKTHLIRQGHITADGLASRLHGDIQKGFIQARLLN</sequence>
<dbReference type="InParanoid" id="A0A1Z5JU24"/>
<dbReference type="Gene3D" id="1.10.150.300">
    <property type="entry name" value="TGS-like domain"/>
    <property type="match status" value="1"/>
</dbReference>
<dbReference type="EMBL" id="BDSP01000117">
    <property type="protein sequence ID" value="GAX17429.1"/>
    <property type="molecule type" value="Genomic_DNA"/>
</dbReference>
<accession>A0A1Z5JU24</accession>
<dbReference type="PANTHER" id="PTHR23305">
    <property type="entry name" value="OBG GTPASE FAMILY"/>
    <property type="match status" value="1"/>
</dbReference>
<organism evidence="1 2">
    <name type="scientific">Fistulifera solaris</name>
    <name type="common">Oleaginous diatom</name>
    <dbReference type="NCBI Taxonomy" id="1519565"/>
    <lineage>
        <taxon>Eukaryota</taxon>
        <taxon>Sar</taxon>
        <taxon>Stramenopiles</taxon>
        <taxon>Ochrophyta</taxon>
        <taxon>Bacillariophyta</taxon>
        <taxon>Bacillariophyceae</taxon>
        <taxon>Bacillariophycidae</taxon>
        <taxon>Naviculales</taxon>
        <taxon>Naviculaceae</taxon>
        <taxon>Fistulifera</taxon>
    </lineage>
</organism>
<dbReference type="InterPro" id="IPR023192">
    <property type="entry name" value="TGS-like_dom_sf"/>
</dbReference>
<dbReference type="GO" id="GO:0005737">
    <property type="term" value="C:cytoplasm"/>
    <property type="evidence" value="ECO:0007669"/>
    <property type="project" value="TreeGrafter"/>
</dbReference>